<evidence type="ECO:0000256" key="4">
    <source>
        <dbReference type="ARBA" id="ARBA00022519"/>
    </source>
</evidence>
<feature type="transmembrane region" description="Helical" evidence="10">
    <location>
        <begin position="129"/>
        <end position="148"/>
    </location>
</feature>
<proteinExistence type="inferred from homology"/>
<feature type="transmembrane region" description="Helical" evidence="10">
    <location>
        <begin position="195"/>
        <end position="222"/>
    </location>
</feature>
<evidence type="ECO:0000259" key="12">
    <source>
        <dbReference type="Pfam" id="PF06750"/>
    </source>
</evidence>
<dbReference type="Gene3D" id="1.20.120.1220">
    <property type="match status" value="1"/>
</dbReference>
<dbReference type="InterPro" id="IPR010627">
    <property type="entry name" value="Prepilin_pept_A24_N"/>
</dbReference>
<dbReference type="PRINTS" id="PR00864">
    <property type="entry name" value="PREPILNPTASE"/>
</dbReference>
<evidence type="ECO:0000256" key="7">
    <source>
        <dbReference type="ARBA" id="ARBA00023136"/>
    </source>
</evidence>
<comment type="similarity">
    <text evidence="2 8">Belongs to the peptidase A24 family.</text>
</comment>
<dbReference type="GO" id="GO:0004190">
    <property type="term" value="F:aspartic-type endopeptidase activity"/>
    <property type="evidence" value="ECO:0007669"/>
    <property type="project" value="UniProtKB-EC"/>
</dbReference>
<accession>A0A0H3WU88</accession>
<evidence type="ECO:0000256" key="9">
    <source>
        <dbReference type="RuleBase" id="RU003794"/>
    </source>
</evidence>
<dbReference type="EC" id="3.4.23.43" evidence="9"/>
<evidence type="ECO:0000256" key="1">
    <source>
        <dbReference type="ARBA" id="ARBA00004429"/>
    </source>
</evidence>
<keyword evidence="9" id="KW-0808">Transferase</keyword>
<evidence type="ECO:0000256" key="3">
    <source>
        <dbReference type="ARBA" id="ARBA00022475"/>
    </source>
</evidence>
<dbReference type="PATRIC" id="fig|656179.3.peg.3416"/>
<feature type="domain" description="Prepilin type IV endopeptidase peptidase" evidence="11">
    <location>
        <begin position="111"/>
        <end position="220"/>
    </location>
</feature>
<dbReference type="AlphaFoldDB" id="A0A0H3WU88"/>
<comment type="catalytic activity">
    <reaction evidence="9">
        <text>Typically cleaves a -Gly-|-Phe- bond to release an N-terminal, basic peptide of 5-8 residues from type IV prepilin, and then N-methylates the new N-terminal amino group, the methyl donor being S-adenosyl-L-methionine.</text>
        <dbReference type="EC" id="3.4.23.43"/>
    </reaction>
</comment>
<evidence type="ECO:0000313" key="13">
    <source>
        <dbReference type="EMBL" id="AKM31312.1"/>
    </source>
</evidence>
<comment type="subcellular location">
    <subcellularLocation>
        <location evidence="1">Cell inner membrane</location>
        <topology evidence="1">Multi-pass membrane protein</topology>
    </subcellularLocation>
    <subcellularLocation>
        <location evidence="9">Cell membrane</location>
        <topology evidence="9">Multi-pass membrane protein</topology>
    </subcellularLocation>
</comment>
<keyword evidence="7 10" id="KW-0472">Membrane</keyword>
<evidence type="ECO:0000256" key="2">
    <source>
        <dbReference type="ARBA" id="ARBA00005801"/>
    </source>
</evidence>
<evidence type="ECO:0000313" key="14">
    <source>
        <dbReference type="Proteomes" id="UP000035651"/>
    </source>
</evidence>
<keyword evidence="9" id="KW-0645">Protease</keyword>
<keyword evidence="6 10" id="KW-1133">Transmembrane helix</keyword>
<feature type="transmembrane region" description="Helical" evidence="10">
    <location>
        <begin position="7"/>
        <end position="25"/>
    </location>
</feature>
<dbReference type="PANTHER" id="PTHR30487">
    <property type="entry name" value="TYPE 4 PREPILIN-LIKE PROTEINS LEADER PEPTIDE-PROCESSING ENZYME"/>
    <property type="match status" value="1"/>
</dbReference>
<dbReference type="InterPro" id="IPR050882">
    <property type="entry name" value="Prepilin_peptidase/N-MTase"/>
</dbReference>
<keyword evidence="4" id="KW-0997">Cell inner membrane</keyword>
<dbReference type="EC" id="2.1.1.-" evidence="9"/>
<reference evidence="13" key="1">
    <citation type="submission" date="2016-06" db="EMBL/GenBank/DDBJ databases">
        <title>Complete Genome Sequence of Pandoraea faecigallinarum DSM-23572.</title>
        <authorList>
            <person name="Yong D."/>
            <person name="Ee R."/>
            <person name="Lim Y.-L."/>
            <person name="Yin W.-F."/>
            <person name="Chan K.-G."/>
        </authorList>
    </citation>
    <scope>NUCLEOTIDE SEQUENCE</scope>
    <source>
        <strain evidence="13">DSM 23572</strain>
    </source>
</reference>
<evidence type="ECO:0000259" key="11">
    <source>
        <dbReference type="Pfam" id="PF01478"/>
    </source>
</evidence>
<dbReference type="Pfam" id="PF01478">
    <property type="entry name" value="Peptidase_A24"/>
    <property type="match status" value="1"/>
</dbReference>
<feature type="domain" description="Prepilin peptidase A24 N-terminal" evidence="12">
    <location>
        <begin position="9"/>
        <end position="101"/>
    </location>
</feature>
<dbReference type="InterPro" id="IPR014032">
    <property type="entry name" value="Peptidase_A24A_bac"/>
</dbReference>
<dbReference type="PANTHER" id="PTHR30487:SF0">
    <property type="entry name" value="PREPILIN LEADER PEPTIDASE_N-METHYLTRANSFERASE-RELATED"/>
    <property type="match status" value="1"/>
</dbReference>
<evidence type="ECO:0000256" key="10">
    <source>
        <dbReference type="SAM" id="Phobius"/>
    </source>
</evidence>
<keyword evidence="5 9" id="KW-0812">Transmembrane</keyword>
<keyword evidence="14" id="KW-1185">Reference proteome</keyword>
<keyword evidence="3" id="KW-1003">Cell membrane</keyword>
<comment type="function">
    <text evidence="9">Plays an essential role in type IV pili and type II pseudopili formation by proteolytically removing the leader sequence from substrate proteins and subsequently monomethylating the alpha-amino group of the newly exposed N-terminal phenylalanine.</text>
</comment>
<evidence type="ECO:0000256" key="6">
    <source>
        <dbReference type="ARBA" id="ARBA00022989"/>
    </source>
</evidence>
<dbReference type="Proteomes" id="UP000035651">
    <property type="component" value="Chromosome"/>
</dbReference>
<evidence type="ECO:0000256" key="5">
    <source>
        <dbReference type="ARBA" id="ARBA00022692"/>
    </source>
</evidence>
<dbReference type="GO" id="GO:0005886">
    <property type="term" value="C:plasma membrane"/>
    <property type="evidence" value="ECO:0007669"/>
    <property type="project" value="UniProtKB-SubCell"/>
</dbReference>
<evidence type="ECO:0000256" key="8">
    <source>
        <dbReference type="RuleBase" id="RU003793"/>
    </source>
</evidence>
<gene>
    <name evidence="13" type="ORF">AB870_16030</name>
</gene>
<keyword evidence="9" id="KW-0511">Multifunctional enzyme</keyword>
<dbReference type="GO" id="GO:0006465">
    <property type="term" value="P:signal peptide processing"/>
    <property type="evidence" value="ECO:0007669"/>
    <property type="project" value="TreeGrafter"/>
</dbReference>
<dbReference type="GO" id="GO:0008168">
    <property type="term" value="F:methyltransferase activity"/>
    <property type="evidence" value="ECO:0007669"/>
    <property type="project" value="UniProtKB-KW"/>
</dbReference>
<dbReference type="Pfam" id="PF06750">
    <property type="entry name" value="A24_N_bact"/>
    <property type="match status" value="1"/>
</dbReference>
<dbReference type="EMBL" id="CP011807">
    <property type="protein sequence ID" value="AKM31312.1"/>
    <property type="molecule type" value="Genomic_DNA"/>
</dbReference>
<keyword evidence="9" id="KW-0378">Hydrolase</keyword>
<dbReference type="RefSeq" id="WP_047907113.1">
    <property type="nucleotide sequence ID" value="NZ_CP011807.3"/>
</dbReference>
<name>A0A0H3WU88_9BURK</name>
<organism evidence="13 14">
    <name type="scientific">Pandoraea faecigallinarum</name>
    <dbReference type="NCBI Taxonomy" id="656179"/>
    <lineage>
        <taxon>Bacteria</taxon>
        <taxon>Pseudomonadati</taxon>
        <taxon>Pseudomonadota</taxon>
        <taxon>Betaproteobacteria</taxon>
        <taxon>Burkholderiales</taxon>
        <taxon>Burkholderiaceae</taxon>
        <taxon>Pandoraea</taxon>
    </lineage>
</organism>
<feature type="transmembrane region" description="Helical" evidence="10">
    <location>
        <begin position="154"/>
        <end position="174"/>
    </location>
</feature>
<keyword evidence="9" id="KW-0489">Methyltransferase</keyword>
<dbReference type="KEGG" id="pfg:AB870_16030"/>
<dbReference type="InterPro" id="IPR000045">
    <property type="entry name" value="Prepilin_IV_endopep_pep"/>
</dbReference>
<feature type="transmembrane region" description="Helical" evidence="10">
    <location>
        <begin position="97"/>
        <end position="122"/>
    </location>
</feature>
<dbReference type="STRING" id="656179.AB870_16030"/>
<sequence length="269" mass="28369">MTNELTAGLIGLVVGSFVNVVVFRLPDLLRVEVQSVWAVLKGLSFPGSSCPCCAKRLVWWENVPVVSYVILHGKCRTCGYAIPIRYVGIELLVCLEYLALAIIGQWSVFPIFLITTLTILAFLDLEHRLLPDLLTLPLLAVGILGAALSESRSIAGACAAAALAFGYFFLVCFASKRIAGRDALGGGDAKLAAALGAWFGVAGVGMIVFLSGIISLVIALARRADGKEGVGEKFPFGTALCAVAVGEFFLSASLRDVGSLWPALTGSVF</sequence>
<protein>
    <recommendedName>
        <fullName evidence="9">Prepilin leader peptidase/N-methyltransferase</fullName>
        <ecNumber evidence="9">2.1.1.-</ecNumber>
        <ecNumber evidence="9">3.4.23.43</ecNumber>
    </recommendedName>
</protein>
<dbReference type="GO" id="GO:0032259">
    <property type="term" value="P:methylation"/>
    <property type="evidence" value="ECO:0007669"/>
    <property type="project" value="UniProtKB-KW"/>
</dbReference>
<dbReference type="OrthoDB" id="9789291at2"/>